<protein>
    <recommendedName>
        <fullName evidence="4">DUF4190 domain-containing protein</fullName>
    </recommendedName>
</protein>
<dbReference type="RefSeq" id="WP_311861208.1">
    <property type="nucleotide sequence ID" value="NZ_JAUZVV010000001.1"/>
</dbReference>
<organism evidence="2 3">
    <name type="scientific">Microbacterium gawkjiense</name>
    <dbReference type="NCBI Taxonomy" id="3067309"/>
    <lineage>
        <taxon>Bacteria</taxon>
        <taxon>Bacillati</taxon>
        <taxon>Actinomycetota</taxon>
        <taxon>Actinomycetes</taxon>
        <taxon>Micrococcales</taxon>
        <taxon>Microbacteriaceae</taxon>
        <taxon>Microbacterium</taxon>
    </lineage>
</organism>
<feature type="transmembrane region" description="Helical" evidence="1">
    <location>
        <begin position="61"/>
        <end position="84"/>
    </location>
</feature>
<name>A0ABU3G9C5_9MICO</name>
<reference evidence="2 3" key="1">
    <citation type="submission" date="2023-08" db="EMBL/GenBank/DDBJ databases">
        <title>Microbacterium aquilitoris sp. nov. and Microbacterium gwkjibeachense sp. nov., isolated from beach.</title>
        <authorList>
            <person name="Lee S.D."/>
            <person name="Yang H."/>
            <person name="Kim I."/>
        </authorList>
    </citation>
    <scope>NUCLEOTIDE SEQUENCE [LARGE SCALE GENOMIC DNA]</scope>
    <source>
        <strain evidence="2 3">KSW4-11</strain>
    </source>
</reference>
<keyword evidence="3" id="KW-1185">Reference proteome</keyword>
<evidence type="ECO:0000256" key="1">
    <source>
        <dbReference type="SAM" id="Phobius"/>
    </source>
</evidence>
<accession>A0ABU3G9C5</accession>
<feature type="transmembrane region" description="Helical" evidence="1">
    <location>
        <begin position="28"/>
        <end position="49"/>
    </location>
</feature>
<proteinExistence type="predicted"/>
<dbReference type="Proteomes" id="UP001251849">
    <property type="component" value="Unassembled WGS sequence"/>
</dbReference>
<feature type="transmembrane region" description="Helical" evidence="1">
    <location>
        <begin position="96"/>
        <end position="117"/>
    </location>
</feature>
<comment type="caution">
    <text evidence="2">The sequence shown here is derived from an EMBL/GenBank/DDBJ whole genome shotgun (WGS) entry which is preliminary data.</text>
</comment>
<dbReference type="EMBL" id="JAUZVV010000001">
    <property type="protein sequence ID" value="MDT3316423.1"/>
    <property type="molecule type" value="Genomic_DNA"/>
</dbReference>
<keyword evidence="1" id="KW-1133">Transmembrane helix</keyword>
<evidence type="ECO:0000313" key="3">
    <source>
        <dbReference type="Proteomes" id="UP001251849"/>
    </source>
</evidence>
<sequence length="126" mass="12653">MSVPIPPSQPPYPQQPYRTAPPAPARGLAVAAVIVGAVPILLGGLWPAISISLYTSSNYTLAGVVNAAFALFTCLVAAVALVLGILAARRNLGNRLLGGIAIGLAAAQIVGTVLSFASSTIGSALY</sequence>
<gene>
    <name evidence="2" type="ORF">Q9S71_06265</name>
</gene>
<evidence type="ECO:0008006" key="4">
    <source>
        <dbReference type="Google" id="ProtNLM"/>
    </source>
</evidence>
<evidence type="ECO:0000313" key="2">
    <source>
        <dbReference type="EMBL" id="MDT3316423.1"/>
    </source>
</evidence>
<keyword evidence="1" id="KW-0472">Membrane</keyword>
<keyword evidence="1" id="KW-0812">Transmembrane</keyword>